<dbReference type="GO" id="GO:0006952">
    <property type="term" value="P:defense response"/>
    <property type="evidence" value="ECO:0007669"/>
    <property type="project" value="UniProtKB-ARBA"/>
</dbReference>
<dbReference type="Proteomes" id="UP000298416">
    <property type="component" value="Unassembled WGS sequence"/>
</dbReference>
<evidence type="ECO:0000256" key="6">
    <source>
        <dbReference type="SAM" id="Coils"/>
    </source>
</evidence>
<dbReference type="PROSITE" id="PS51450">
    <property type="entry name" value="LRR"/>
    <property type="match status" value="2"/>
</dbReference>
<sequence>MQIEELEKIDPSSAKNQENTERTRKWKASVGNSDAKSSNFNSVIDISGKFLDFPLVSGDDSTVEEVFIYKNELNLIPKDVGRLKGLKTIKFFANELNLFPGEFRNLVELECLQVKVTEPGVSGLELSKLGNLKELELSRVPSRPSAFPLLREITGLERLTRLSIRYFSIRYLPPEIGCLSNLEDLDLSFNKMRNLPVEITLLNSLVSLKVTNNKLVELPLGFSHLQSLESLDLSSNRLTSIECLELETMHNLQSLNLQHNQLGDCWVPSWICCNLEGNNGDLDESAAMDVYEGSTEVQSIHLSGCPPNHRSLSARKTKGWKRRYNLKTKARQERLNNSRKLKGDVTSRHTLEKCITCRVVEHSDAAPSEDLSTVEDAEMDQKDISTVEDAERDTHESTSNGMNGLTTDGRSMDGCSCSATDSVISQCSAVLGSVSDAVEALDEVSSSETSNCALKYKRHSDNDLDNPKPSKHRKPTSDPYYLSCQYSKTSFCAAGDRLPDGFYDAGRGRPFMPLPNYEKSAQVNSREVILLDRERDEELDVVLLRAQAWVCRFRNITINEQRDLASDTLQTASLLALFVSDHFGGSDRSAIVQRARKSASGANHGKPFVCTCAAGMIFDTNKANKQRMDSVEESVFLDICEKSLHSIKEGRGSIIVPIGGLQFGVCRHRALLMKYLCDRMKPRIPCELVRGYLDFSPHAWNVVIIKKGESLVRMIVDACHPLDIREECDPEYFCRYIPLSRVNAVVNQDNNSNCPFPSLSMCDEIEKLAHTSLMRCNIGSLEAAVKVRTIDICEGGASANEVRNFELSCLGEVRMLSVLKHPCIVEIYGHQISSSWSMSSDGNCGGRRLQSAILMENIKGGPLRSYVEKLLSDGEKHAALDLALSIARDVAFALTEIHDKNIIHRDIKSENILIDLDQKQQDGTPTVKICDFDRAIPLNSYLHTCCIAHVGIPPPNICVGTPRWMAPEVYDAMHTQSIYGLEVDIWSFGCLLLELLTLQFPYFEVPETEIHNLLQAGERPKMTDELEALAQSIEELETESETLRFLCKLFHQCTEKNPADRPSAKKIYDALLTQMSSATCSKSLDE</sequence>
<protein>
    <recommendedName>
        <fullName evidence="8">Protein kinase domain-containing protein</fullName>
    </recommendedName>
</protein>
<comment type="caution">
    <text evidence="9">The sequence shown here is derived from an EMBL/GenBank/DDBJ whole genome shotgun (WGS) entry which is preliminary data.</text>
</comment>
<dbReference type="InterPro" id="IPR001611">
    <property type="entry name" value="Leu-rich_rpt"/>
</dbReference>
<evidence type="ECO:0000256" key="7">
    <source>
        <dbReference type="SAM" id="MobiDB-lite"/>
    </source>
</evidence>
<feature type="region of interest" description="Disordered" evidence="7">
    <location>
        <begin position="455"/>
        <end position="477"/>
    </location>
</feature>
<dbReference type="PANTHER" id="PTHR24359:SF1">
    <property type="entry name" value="INHIBITOR OF NUCLEAR FACTOR KAPPA-B KINASE EPSILON SUBUNIT HOMOLOG 1-RELATED"/>
    <property type="match status" value="1"/>
</dbReference>
<dbReference type="GO" id="GO:0004674">
    <property type="term" value="F:protein serine/threonine kinase activity"/>
    <property type="evidence" value="ECO:0007669"/>
    <property type="project" value="TreeGrafter"/>
</dbReference>
<dbReference type="EMBL" id="PNBA02000004">
    <property type="protein sequence ID" value="KAG6428023.1"/>
    <property type="molecule type" value="Genomic_DNA"/>
</dbReference>
<evidence type="ECO:0000313" key="10">
    <source>
        <dbReference type="Proteomes" id="UP000298416"/>
    </source>
</evidence>
<dbReference type="SMART" id="SM00369">
    <property type="entry name" value="LRR_TYP"/>
    <property type="match status" value="4"/>
</dbReference>
<evidence type="ECO:0000256" key="5">
    <source>
        <dbReference type="ARBA" id="ARBA00023136"/>
    </source>
</evidence>
<dbReference type="OrthoDB" id="1394818at2759"/>
<keyword evidence="2" id="KW-0812">Transmembrane</keyword>
<dbReference type="PANTHER" id="PTHR24359">
    <property type="entry name" value="SERINE/THREONINE-PROTEIN KINASE SBK1"/>
    <property type="match status" value="1"/>
</dbReference>
<keyword evidence="4" id="KW-1133">Transmembrane helix</keyword>
<dbReference type="FunFam" id="1.10.510.10:FF:000988">
    <property type="entry name" value="Leucine-rich repeat protein kinase family protein"/>
    <property type="match status" value="1"/>
</dbReference>
<keyword evidence="3" id="KW-0677">Repeat</keyword>
<dbReference type="InterPro" id="IPR008271">
    <property type="entry name" value="Ser/Thr_kinase_AS"/>
</dbReference>
<evidence type="ECO:0000313" key="9">
    <source>
        <dbReference type="EMBL" id="KAG6428023.1"/>
    </source>
</evidence>
<feature type="compositionally biased region" description="Polar residues" evidence="7">
    <location>
        <begin position="397"/>
        <end position="407"/>
    </location>
</feature>
<dbReference type="Pfam" id="PF14381">
    <property type="entry name" value="EDR1_CTR1_ARMC3_pept"/>
    <property type="match status" value="1"/>
</dbReference>
<feature type="domain" description="Protein kinase" evidence="8">
    <location>
        <begin position="759"/>
        <end position="1072"/>
    </location>
</feature>
<feature type="compositionally biased region" description="Basic and acidic residues" evidence="7">
    <location>
        <begin position="459"/>
        <end position="468"/>
    </location>
</feature>
<dbReference type="PROSITE" id="PS50011">
    <property type="entry name" value="PROTEIN_KINASE_DOM"/>
    <property type="match status" value="1"/>
</dbReference>
<feature type="compositionally biased region" description="Basic and acidic residues" evidence="7">
    <location>
        <begin position="1"/>
        <end position="10"/>
    </location>
</feature>
<proteinExistence type="predicted"/>
<dbReference type="Pfam" id="PF23598">
    <property type="entry name" value="LRR_14"/>
    <property type="match status" value="1"/>
</dbReference>
<dbReference type="PROSITE" id="PS00108">
    <property type="entry name" value="PROTEIN_KINASE_ST"/>
    <property type="match status" value="1"/>
</dbReference>
<keyword evidence="6" id="KW-0175">Coiled coil</keyword>
<dbReference type="InterPro" id="IPR000719">
    <property type="entry name" value="Prot_kinase_dom"/>
</dbReference>
<dbReference type="GO" id="GO:0051707">
    <property type="term" value="P:response to other organism"/>
    <property type="evidence" value="ECO:0007669"/>
    <property type="project" value="UniProtKB-ARBA"/>
</dbReference>
<dbReference type="InterPro" id="IPR055414">
    <property type="entry name" value="LRR_R13L4/SHOC2-like"/>
</dbReference>
<comment type="subcellular location">
    <subcellularLocation>
        <location evidence="1">Membrane</location>
    </subcellularLocation>
</comment>
<accession>A0A8X9A4E9</accession>
<dbReference type="AlphaFoldDB" id="A0A8X9A4E9"/>
<gene>
    <name evidence="9" type="ORF">SASPL_112271</name>
</gene>
<feature type="coiled-coil region" evidence="6">
    <location>
        <begin position="1019"/>
        <end position="1046"/>
    </location>
</feature>
<evidence type="ECO:0000256" key="1">
    <source>
        <dbReference type="ARBA" id="ARBA00004370"/>
    </source>
</evidence>
<dbReference type="GO" id="GO:0005524">
    <property type="term" value="F:ATP binding"/>
    <property type="evidence" value="ECO:0007669"/>
    <property type="project" value="InterPro"/>
</dbReference>
<feature type="region of interest" description="Disordered" evidence="7">
    <location>
        <begin position="1"/>
        <end position="35"/>
    </location>
</feature>
<evidence type="ECO:0000256" key="2">
    <source>
        <dbReference type="ARBA" id="ARBA00022692"/>
    </source>
</evidence>
<name>A0A8X9A4E9_SALSN</name>
<dbReference type="SMART" id="SM00220">
    <property type="entry name" value="S_TKc"/>
    <property type="match status" value="1"/>
</dbReference>
<evidence type="ECO:0000256" key="3">
    <source>
        <dbReference type="ARBA" id="ARBA00022737"/>
    </source>
</evidence>
<dbReference type="InterPro" id="IPR055164">
    <property type="entry name" value="EDR1/CTR1/ARMC3-like_pept-like"/>
</dbReference>
<keyword evidence="10" id="KW-1185">Reference proteome</keyword>
<dbReference type="GO" id="GO:0016020">
    <property type="term" value="C:membrane"/>
    <property type="evidence" value="ECO:0007669"/>
    <property type="project" value="UniProtKB-SubCell"/>
</dbReference>
<feature type="region of interest" description="Disordered" evidence="7">
    <location>
        <begin position="366"/>
        <end position="407"/>
    </location>
</feature>
<keyword evidence="5" id="KW-0472">Membrane</keyword>
<reference evidence="9" key="1">
    <citation type="submission" date="2018-01" db="EMBL/GenBank/DDBJ databases">
        <authorList>
            <person name="Mao J.F."/>
        </authorList>
    </citation>
    <scope>NUCLEOTIDE SEQUENCE</scope>
    <source>
        <strain evidence="9">Huo1</strain>
        <tissue evidence="9">Leaf</tissue>
    </source>
</reference>
<dbReference type="Pfam" id="PF00069">
    <property type="entry name" value="Pkinase"/>
    <property type="match status" value="1"/>
</dbReference>
<reference evidence="9" key="2">
    <citation type="submission" date="2020-08" db="EMBL/GenBank/DDBJ databases">
        <title>Plant Genome Project.</title>
        <authorList>
            <person name="Zhang R.-G."/>
        </authorList>
    </citation>
    <scope>NUCLEOTIDE SEQUENCE</scope>
    <source>
        <strain evidence="9">Huo1</strain>
        <tissue evidence="9">Leaf</tissue>
    </source>
</reference>
<organism evidence="9">
    <name type="scientific">Salvia splendens</name>
    <name type="common">Scarlet sage</name>
    <dbReference type="NCBI Taxonomy" id="180675"/>
    <lineage>
        <taxon>Eukaryota</taxon>
        <taxon>Viridiplantae</taxon>
        <taxon>Streptophyta</taxon>
        <taxon>Embryophyta</taxon>
        <taxon>Tracheophyta</taxon>
        <taxon>Spermatophyta</taxon>
        <taxon>Magnoliopsida</taxon>
        <taxon>eudicotyledons</taxon>
        <taxon>Gunneridae</taxon>
        <taxon>Pentapetalae</taxon>
        <taxon>asterids</taxon>
        <taxon>lamiids</taxon>
        <taxon>Lamiales</taxon>
        <taxon>Lamiaceae</taxon>
        <taxon>Nepetoideae</taxon>
        <taxon>Mentheae</taxon>
        <taxon>Salviinae</taxon>
        <taxon>Salvia</taxon>
        <taxon>Salvia subgen. Calosphace</taxon>
        <taxon>core Calosphace</taxon>
    </lineage>
</organism>
<evidence type="ECO:0000256" key="4">
    <source>
        <dbReference type="ARBA" id="ARBA00022989"/>
    </source>
</evidence>
<evidence type="ECO:0000259" key="8">
    <source>
        <dbReference type="PROSITE" id="PS50011"/>
    </source>
</evidence>
<dbReference type="SMART" id="SM00365">
    <property type="entry name" value="LRR_SD22"/>
    <property type="match status" value="3"/>
</dbReference>
<dbReference type="InterPro" id="IPR003591">
    <property type="entry name" value="Leu-rich_rpt_typical-subtyp"/>
</dbReference>